<evidence type="ECO:0000313" key="2">
    <source>
        <dbReference type="Proteomes" id="UP000179807"/>
    </source>
</evidence>
<dbReference type="VEuPathDB" id="TrichDB:TRFO_20223"/>
<comment type="caution">
    <text evidence="1">The sequence shown here is derived from an EMBL/GenBank/DDBJ whole genome shotgun (WGS) entry which is preliminary data.</text>
</comment>
<dbReference type="Proteomes" id="UP000179807">
    <property type="component" value="Unassembled WGS sequence"/>
</dbReference>
<evidence type="ECO:0000313" key="1">
    <source>
        <dbReference type="EMBL" id="OHT10475.1"/>
    </source>
</evidence>
<dbReference type="GeneID" id="94835979"/>
<dbReference type="EMBL" id="MLAK01000610">
    <property type="protein sequence ID" value="OHT10475.1"/>
    <property type="molecule type" value="Genomic_DNA"/>
</dbReference>
<sequence length="1048" mass="120949">MKKLDFCIEIPGNLINFLCNNRKIIECVNTIPQTFSIMHIQRNGNLGDDRQIMLRLNDSQNTLLSQTVRFLHNKEVGFEKIKTLINQSTTANLIATFSFICNWLSFNIKDHAKTSSETYPTIQYAFQLIGHITHKVPPFVLLNGAYDLNWGLDTTHWLIHEFFEPINERITRMRAYFKPFSSYDIMSYYKSICPVESKSKDTENESYLMIDKVVFPAYEVTLEYYYKRLIMNHVPIQDFQPFHYLPNSRAALTRAIIDIIKELNRIRNAKHEELLFAFSCIFVYIYAFTSTNSIDGQALSEFLQSQPFLSPFCLLGMVNNIPVHLYLFNLLSPRELTTNTVMQQTIDSSQYIMADLTNDNEMQPFIEKIPIVLSNYFLYSTPKSDETPLVDDKINDFLSYIHLSSNTLYIKMKSVLGKAREFHLTSVHVHSMGILLLRCIIFSLQRTLGDCAETNMFTPKFCEFVKTVFSVLSTAFVEQLSQKFFEAGQVPLNIMDLSIRGAFRPLIPVIVRFSSNEKIIKFCLKALKEKTIAKSGRFLILKLLSCDYPKINPTLIELIKETEDIFTVINYIDALTNITSVKTFEEANLIEEQRKILINKISAIPKDHSDRSKKMFILQAINSPRQFNELSNNCIRLLEKFYIHELRSMLNEPNESATILSLFILSVHFEDPYNATLIVNHIIENLPSTGPIESNEPSRFELRPYDAYLIIAQKALARLIFNNMAEEAKRLCQAMVPYLQHDPGVLHWLSIFLPKYRHICPFPVLKLLNDVVLGLPVANDYYIIDNDNKERLYKITKLLEENECKLIQDPNVVINEYQSPYEHAFAFSICSLSLTGLSTEEIAELLTEPIYSMYRVWQKRDHAVLACAKLASQMDDEVANKFFEIIFTRKNSDLSLQAGRMFIMNARLSVLTNIIKTVFGMINKDCVKLDFFMKMMLPSYWRLKGDKNIATILLDGLLKSVKKETPKALLEIVIDTVALIYLRLGLYEERKTLISALRDFPPEMREVIASSLIISPDNPPSPFTPSVPDLDNIDIPYIKREISMAKFQ</sequence>
<dbReference type="RefSeq" id="XP_068363611.1">
    <property type="nucleotide sequence ID" value="XM_068501275.1"/>
</dbReference>
<accession>A0A1J4KH16</accession>
<keyword evidence="2" id="KW-1185">Reference proteome</keyword>
<protein>
    <submittedName>
        <fullName evidence="1">Uncharacterized protein</fullName>
    </submittedName>
</protein>
<proteinExistence type="predicted"/>
<dbReference type="OrthoDB" id="10662277at2759"/>
<gene>
    <name evidence="1" type="ORF">TRFO_20223</name>
</gene>
<organism evidence="1 2">
    <name type="scientific">Tritrichomonas foetus</name>
    <dbReference type="NCBI Taxonomy" id="1144522"/>
    <lineage>
        <taxon>Eukaryota</taxon>
        <taxon>Metamonada</taxon>
        <taxon>Parabasalia</taxon>
        <taxon>Tritrichomonadida</taxon>
        <taxon>Tritrichomonadidae</taxon>
        <taxon>Tritrichomonas</taxon>
    </lineage>
</organism>
<name>A0A1J4KH16_9EUKA</name>
<reference evidence="1" key="1">
    <citation type="submission" date="2016-10" db="EMBL/GenBank/DDBJ databases">
        <authorList>
            <person name="Benchimol M."/>
            <person name="Almeida L.G."/>
            <person name="Vasconcelos A.T."/>
            <person name="Perreira-Neves A."/>
            <person name="Rosa I.A."/>
            <person name="Tasca T."/>
            <person name="Bogo M.R."/>
            <person name="de Souza W."/>
        </authorList>
    </citation>
    <scope>NUCLEOTIDE SEQUENCE [LARGE SCALE GENOMIC DNA]</scope>
    <source>
        <strain evidence="1">K</strain>
    </source>
</reference>
<dbReference type="AlphaFoldDB" id="A0A1J4KH16"/>